<dbReference type="Proteomes" id="UP000728185">
    <property type="component" value="Unassembled WGS sequence"/>
</dbReference>
<protein>
    <submittedName>
        <fullName evidence="2">Uncharacterized protein</fullName>
    </submittedName>
</protein>
<sequence length="466" mass="50962">MLNLSISKCDEKLEQWSTSVPGPITIQSHVIQSTNQISAELNRPEQPLAVGELKFVQSTDLKQPHSLVSSQSVQPLSTFVNYHAQSLNVLLDKECHQTGITNSPTDQTHNPLHLFCSSTPNSCNKQSPFRAEKAGQIEEVRQSRTNGSSLTYIPVIPPSPYDVGEDRIVYSSAASDTNSACSTRRHFRRRVANYHQNQRHSSQHHSQPRLINLLTAGSKMRSSSNAQNAPFVSWKNGGSRTTTSLSPPVRCSSGTPDLSSLEKTNLVDVTERRATSVGPPCINSGQKEIKSSGSSDPLQTPSGGESLDILSVDCMINAWTHVDSGQQNRAHSNPLMHSSQTAISPTTPGPGVFTQAMPDKTCAVRSRSHHQLISRDPGESNELTESQAVSATSNVGIPSLCGEGRTSCSNTFYPTCQWQSAPTNDRAFTVLDRWYQRYYTISRNPDNCMTKMLRSPISVLAPCKGK</sequence>
<reference evidence="2" key="1">
    <citation type="submission" date="2019-05" db="EMBL/GenBank/DDBJ databases">
        <title>Annotation for the trematode Fasciolopsis buski.</title>
        <authorList>
            <person name="Choi Y.-J."/>
        </authorList>
    </citation>
    <scope>NUCLEOTIDE SEQUENCE</scope>
    <source>
        <strain evidence="2">HT</strain>
        <tissue evidence="2">Whole worm</tissue>
    </source>
</reference>
<evidence type="ECO:0000313" key="3">
    <source>
        <dbReference type="Proteomes" id="UP000728185"/>
    </source>
</evidence>
<feature type="compositionally biased region" description="Polar residues" evidence="1">
    <location>
        <begin position="283"/>
        <end position="303"/>
    </location>
</feature>
<feature type="region of interest" description="Disordered" evidence="1">
    <location>
        <begin position="275"/>
        <end position="305"/>
    </location>
</feature>
<feature type="region of interest" description="Disordered" evidence="1">
    <location>
        <begin position="222"/>
        <end position="258"/>
    </location>
</feature>
<evidence type="ECO:0000313" key="2">
    <source>
        <dbReference type="EMBL" id="KAA0200583.1"/>
    </source>
</evidence>
<gene>
    <name evidence="2" type="ORF">FBUS_01788</name>
</gene>
<name>A0A8E0SAM2_9TREM</name>
<dbReference type="OrthoDB" id="6275531at2759"/>
<organism evidence="2 3">
    <name type="scientific">Fasciolopsis buskii</name>
    <dbReference type="NCBI Taxonomy" id="27845"/>
    <lineage>
        <taxon>Eukaryota</taxon>
        <taxon>Metazoa</taxon>
        <taxon>Spiralia</taxon>
        <taxon>Lophotrochozoa</taxon>
        <taxon>Platyhelminthes</taxon>
        <taxon>Trematoda</taxon>
        <taxon>Digenea</taxon>
        <taxon>Plagiorchiida</taxon>
        <taxon>Echinostomata</taxon>
        <taxon>Echinostomatoidea</taxon>
        <taxon>Fasciolidae</taxon>
        <taxon>Fasciolopsis</taxon>
    </lineage>
</organism>
<accession>A0A8E0SAM2</accession>
<dbReference type="EMBL" id="LUCM01000404">
    <property type="protein sequence ID" value="KAA0200583.1"/>
    <property type="molecule type" value="Genomic_DNA"/>
</dbReference>
<dbReference type="AlphaFoldDB" id="A0A8E0SAM2"/>
<proteinExistence type="predicted"/>
<keyword evidence="3" id="KW-1185">Reference proteome</keyword>
<comment type="caution">
    <text evidence="2">The sequence shown here is derived from an EMBL/GenBank/DDBJ whole genome shotgun (WGS) entry which is preliminary data.</text>
</comment>
<evidence type="ECO:0000256" key="1">
    <source>
        <dbReference type="SAM" id="MobiDB-lite"/>
    </source>
</evidence>